<keyword evidence="4 10" id="KW-0479">Metal-binding</keyword>
<keyword evidence="10" id="KW-0067">ATP-binding</keyword>
<evidence type="ECO:0000256" key="2">
    <source>
        <dbReference type="ARBA" id="ARBA00006024"/>
    </source>
</evidence>
<dbReference type="Gene3D" id="2.70.150.10">
    <property type="entry name" value="Calcium-transporting ATPase, cytoplasmic transduction domain A"/>
    <property type="match status" value="1"/>
</dbReference>
<reference evidence="12 13" key="1">
    <citation type="submission" date="2018-06" db="EMBL/GenBank/DDBJ databases">
        <authorList>
            <consortium name="Pathogen Informatics"/>
            <person name="Doyle S."/>
        </authorList>
    </citation>
    <scope>NUCLEOTIDE SEQUENCE [LARGE SCALE GENOMIC DNA]</scope>
    <source>
        <strain evidence="12 13">NCTC13093</strain>
    </source>
</reference>
<feature type="domain" description="P-type ATPase A" evidence="11">
    <location>
        <begin position="104"/>
        <end position="205"/>
    </location>
</feature>
<name>A0A2X0VAJ0_9GAMM</name>
<proteinExistence type="inferred from homology"/>
<dbReference type="PROSITE" id="PS00154">
    <property type="entry name" value="ATPASE_E1_E2"/>
    <property type="match status" value="1"/>
</dbReference>
<dbReference type="GO" id="GO:0016463">
    <property type="term" value="F:P-type zinc transporter activity"/>
    <property type="evidence" value="ECO:0007669"/>
    <property type="project" value="UniProtKB-EC"/>
</dbReference>
<dbReference type="GO" id="GO:0015086">
    <property type="term" value="F:cadmium ion transmembrane transporter activity"/>
    <property type="evidence" value="ECO:0007669"/>
    <property type="project" value="TreeGrafter"/>
</dbReference>
<comment type="subcellular location">
    <subcellularLocation>
        <location evidence="10">Cell membrane</location>
    </subcellularLocation>
    <subcellularLocation>
        <location evidence="1">Membrane</location>
    </subcellularLocation>
</comment>
<dbReference type="PANTHER" id="PTHR48085">
    <property type="entry name" value="CADMIUM/ZINC-TRANSPORTING ATPASE HMA2-RELATED"/>
    <property type="match status" value="1"/>
</dbReference>
<evidence type="ECO:0000256" key="6">
    <source>
        <dbReference type="ARBA" id="ARBA00022989"/>
    </source>
</evidence>
<evidence type="ECO:0000256" key="3">
    <source>
        <dbReference type="ARBA" id="ARBA00022692"/>
    </source>
</evidence>
<evidence type="ECO:0000313" key="13">
    <source>
        <dbReference type="Proteomes" id="UP000250086"/>
    </source>
</evidence>
<gene>
    <name evidence="12" type="primary">cadA_2</name>
    <name evidence="12" type="ORF">NCTC13093_01222</name>
</gene>
<feature type="transmembrane region" description="Helical" evidence="10">
    <location>
        <begin position="255"/>
        <end position="282"/>
    </location>
</feature>
<evidence type="ECO:0000256" key="10">
    <source>
        <dbReference type="RuleBase" id="RU362081"/>
    </source>
</evidence>
<dbReference type="InterPro" id="IPR059000">
    <property type="entry name" value="ATPase_P-type_domA"/>
</dbReference>
<dbReference type="PRINTS" id="PR00119">
    <property type="entry name" value="CATATPASE"/>
</dbReference>
<dbReference type="NCBIfam" id="TIGR01525">
    <property type="entry name" value="ATPase-IB_hvy"/>
    <property type="match status" value="1"/>
</dbReference>
<evidence type="ECO:0000256" key="9">
    <source>
        <dbReference type="ARBA" id="ARBA00047308"/>
    </source>
</evidence>
<dbReference type="InterPro" id="IPR023299">
    <property type="entry name" value="ATPase_P-typ_cyto_dom_N"/>
</dbReference>
<dbReference type="Pfam" id="PF00122">
    <property type="entry name" value="E1-E2_ATPase"/>
    <property type="match status" value="1"/>
</dbReference>
<feature type="transmembrane region" description="Helical" evidence="10">
    <location>
        <begin position="20"/>
        <end position="42"/>
    </location>
</feature>
<evidence type="ECO:0000256" key="5">
    <source>
        <dbReference type="ARBA" id="ARBA00022967"/>
    </source>
</evidence>
<dbReference type="InterPro" id="IPR044492">
    <property type="entry name" value="P_typ_ATPase_HD_dom"/>
</dbReference>
<feature type="transmembrane region" description="Helical" evidence="10">
    <location>
        <begin position="551"/>
        <end position="573"/>
    </location>
</feature>
<keyword evidence="5" id="KW-1278">Translocase</keyword>
<dbReference type="InterPro" id="IPR051014">
    <property type="entry name" value="Cation_Transport_ATPase_IB"/>
</dbReference>
<evidence type="ECO:0000256" key="7">
    <source>
        <dbReference type="ARBA" id="ARBA00023136"/>
    </source>
</evidence>
<feature type="transmembrane region" description="Helical" evidence="10">
    <location>
        <begin position="221"/>
        <end position="243"/>
    </location>
</feature>
<dbReference type="InterPro" id="IPR023298">
    <property type="entry name" value="ATPase_P-typ_TM_dom_sf"/>
</dbReference>
<organism evidence="12 13">
    <name type="scientific">Anaerobiospirillum thomasii</name>
    <dbReference type="NCBI Taxonomy" id="179995"/>
    <lineage>
        <taxon>Bacteria</taxon>
        <taxon>Pseudomonadati</taxon>
        <taxon>Pseudomonadota</taxon>
        <taxon>Gammaproteobacteria</taxon>
        <taxon>Aeromonadales</taxon>
        <taxon>Succinivibrionaceae</taxon>
        <taxon>Anaerobiospirillum</taxon>
    </lineage>
</organism>
<accession>A0A2X0VAJ0</accession>
<dbReference type="InterPro" id="IPR001757">
    <property type="entry name" value="P_typ_ATPase"/>
</dbReference>
<dbReference type="GO" id="GO:0046872">
    <property type="term" value="F:metal ion binding"/>
    <property type="evidence" value="ECO:0007669"/>
    <property type="project" value="UniProtKB-KW"/>
</dbReference>
<dbReference type="InterPro" id="IPR027256">
    <property type="entry name" value="P-typ_ATPase_IB"/>
</dbReference>
<keyword evidence="10" id="KW-1003">Cell membrane</keyword>
<keyword evidence="6 10" id="KW-1133">Transmembrane helix</keyword>
<evidence type="ECO:0000256" key="4">
    <source>
        <dbReference type="ARBA" id="ARBA00022723"/>
    </source>
</evidence>
<dbReference type="Gene3D" id="3.40.1110.10">
    <property type="entry name" value="Calcium-transporting ATPase, cytoplasmic domain N"/>
    <property type="match status" value="1"/>
</dbReference>
<protein>
    <recommendedName>
        <fullName evidence="8">P-type Zn(2+) transporter</fullName>
        <ecNumber evidence="8">7.2.2.12</ecNumber>
    </recommendedName>
</protein>
<dbReference type="GO" id="GO:0016887">
    <property type="term" value="F:ATP hydrolysis activity"/>
    <property type="evidence" value="ECO:0007669"/>
    <property type="project" value="InterPro"/>
</dbReference>
<comment type="similarity">
    <text evidence="2 10">Belongs to the cation transport ATPase (P-type) (TC 3.A.3) family. Type IB subfamily.</text>
</comment>
<dbReference type="SUPFAM" id="SSF81653">
    <property type="entry name" value="Calcium ATPase, transduction domain A"/>
    <property type="match status" value="1"/>
</dbReference>
<comment type="catalytic activity">
    <reaction evidence="9">
        <text>Zn(2+)(in) + ATP + H2O = Zn(2+)(out) + ADP + phosphate + H(+)</text>
        <dbReference type="Rhea" id="RHEA:20621"/>
        <dbReference type="ChEBI" id="CHEBI:15377"/>
        <dbReference type="ChEBI" id="CHEBI:15378"/>
        <dbReference type="ChEBI" id="CHEBI:29105"/>
        <dbReference type="ChEBI" id="CHEBI:30616"/>
        <dbReference type="ChEBI" id="CHEBI:43474"/>
        <dbReference type="ChEBI" id="CHEBI:456216"/>
        <dbReference type="EC" id="7.2.2.12"/>
    </reaction>
</comment>
<evidence type="ECO:0000313" key="12">
    <source>
        <dbReference type="EMBL" id="SPT69835.1"/>
    </source>
</evidence>
<dbReference type="EC" id="7.2.2.12" evidence="8"/>
<dbReference type="InterPro" id="IPR036412">
    <property type="entry name" value="HAD-like_sf"/>
</dbReference>
<dbReference type="SFLD" id="SFLDS00003">
    <property type="entry name" value="Haloacid_Dehalogenase"/>
    <property type="match status" value="1"/>
</dbReference>
<dbReference type="InterPro" id="IPR023214">
    <property type="entry name" value="HAD_sf"/>
</dbReference>
<dbReference type="Pfam" id="PF00702">
    <property type="entry name" value="Hydrolase"/>
    <property type="match status" value="1"/>
</dbReference>
<dbReference type="Proteomes" id="UP000250086">
    <property type="component" value="Unassembled WGS sequence"/>
</dbReference>
<dbReference type="InterPro" id="IPR008250">
    <property type="entry name" value="ATPase_P-typ_transduc_dom_A_sf"/>
</dbReference>
<dbReference type="SUPFAM" id="SSF81665">
    <property type="entry name" value="Calcium ATPase, transmembrane domain M"/>
    <property type="match status" value="1"/>
</dbReference>
<evidence type="ECO:0000259" key="11">
    <source>
        <dbReference type="Pfam" id="PF00122"/>
    </source>
</evidence>
<keyword evidence="7 10" id="KW-0472">Membrane</keyword>
<dbReference type="SUPFAM" id="SSF56784">
    <property type="entry name" value="HAD-like"/>
    <property type="match status" value="1"/>
</dbReference>
<dbReference type="Gene3D" id="3.40.50.1000">
    <property type="entry name" value="HAD superfamily/HAD-like"/>
    <property type="match status" value="1"/>
</dbReference>
<dbReference type="GO" id="GO:0005886">
    <property type="term" value="C:plasma membrane"/>
    <property type="evidence" value="ECO:0007669"/>
    <property type="project" value="UniProtKB-SubCell"/>
</dbReference>
<dbReference type="GO" id="GO:0005524">
    <property type="term" value="F:ATP binding"/>
    <property type="evidence" value="ECO:0007669"/>
    <property type="project" value="UniProtKB-UniRule"/>
</dbReference>
<keyword evidence="12" id="KW-0378">Hydrolase</keyword>
<sequence>MLAALAVMTVILIDVDINTYVLISMVALSYLAISYKVIIGAFKTLIVRHRMSEEFLMTIATFGALALGDYAEALAIIVFYRVGTIFEEYAQGRSHSEITSLLALKPEFVRLVKEDGSDEKVKPRKVAAGSITRVLLGESVAIDGELLSDSASVNLSALTGESEPVVFFKGDIIPSGGINLDRVIEIKTTVLSKNSSINRLINLIEDAAANKSRPEALIYRFSTYYTPIVVAVAAALALIPFVIEGYDVHDWVTRALVFLVLSCPCALVLSVPLSFFGGIGAISKTGVMVKGSIHIENLAKIKSMAFDKTGTLTYGVFSVSQVHSKAEDTKDLLYYMYNAERMTTHPLGVAIASFCKDSGSAIASDCEFKEIAGFGLEGKVDGTEVFVGRYDFIKDKSSDRIERLDESGGSDVYCVAEGRYIGALTLKDEPKAEAASFIKALESLNIKSYMITGDKEQVASDLANTLGIDSYFAQQLPQDKLTTFKSIKREDGICAFVGDGINDAPVLAASDVGIAMGQFGSSQAVEASDVVVMNDNLNKIADAIVLSRRTVALAISNMVLVIGVKLIILILGAFGFANIWLAVLGDVGLCIVAVLNAMRALTWKGEFSKTASLQTDKMRTA</sequence>
<dbReference type="SFLD" id="SFLDF00027">
    <property type="entry name" value="p-type_atpase"/>
    <property type="match status" value="1"/>
</dbReference>
<evidence type="ECO:0000256" key="8">
    <source>
        <dbReference type="ARBA" id="ARBA00039097"/>
    </source>
</evidence>
<keyword evidence="3 10" id="KW-0812">Transmembrane</keyword>
<feature type="transmembrane region" description="Helical" evidence="10">
    <location>
        <begin position="579"/>
        <end position="598"/>
    </location>
</feature>
<keyword evidence="10" id="KW-0547">Nucleotide-binding</keyword>
<dbReference type="NCBIfam" id="TIGR01512">
    <property type="entry name" value="ATPase-IB2_Cd"/>
    <property type="match status" value="1"/>
</dbReference>
<dbReference type="EMBL" id="UAPV01000001">
    <property type="protein sequence ID" value="SPT69835.1"/>
    <property type="molecule type" value="Genomic_DNA"/>
</dbReference>
<dbReference type="PRINTS" id="PR00120">
    <property type="entry name" value="HATPASE"/>
</dbReference>
<dbReference type="PANTHER" id="PTHR48085:SF5">
    <property type="entry name" value="CADMIUM_ZINC-TRANSPORTING ATPASE HMA4-RELATED"/>
    <property type="match status" value="1"/>
</dbReference>
<dbReference type="InterPro" id="IPR018303">
    <property type="entry name" value="ATPase_P-typ_P_site"/>
</dbReference>
<dbReference type="NCBIfam" id="TIGR01494">
    <property type="entry name" value="ATPase_P-type"/>
    <property type="match status" value="1"/>
</dbReference>
<dbReference type="SFLD" id="SFLDG00002">
    <property type="entry name" value="C1.7:_P-type_atpase_like"/>
    <property type="match status" value="1"/>
</dbReference>
<evidence type="ECO:0000256" key="1">
    <source>
        <dbReference type="ARBA" id="ARBA00004370"/>
    </source>
</evidence>
<keyword evidence="13" id="KW-1185">Reference proteome</keyword>
<dbReference type="AlphaFoldDB" id="A0A2X0VAJ0"/>